<proteinExistence type="predicted"/>
<organism evidence="2 3">
    <name type="scientific">Parafrankia irregularis</name>
    <dbReference type="NCBI Taxonomy" id="795642"/>
    <lineage>
        <taxon>Bacteria</taxon>
        <taxon>Bacillati</taxon>
        <taxon>Actinomycetota</taxon>
        <taxon>Actinomycetes</taxon>
        <taxon>Frankiales</taxon>
        <taxon>Frankiaceae</taxon>
        <taxon>Parafrankia</taxon>
    </lineage>
</organism>
<evidence type="ECO:0000313" key="2">
    <source>
        <dbReference type="EMBL" id="CUU58302.1"/>
    </source>
</evidence>
<accession>A0A0S4QT91</accession>
<reference evidence="3" key="1">
    <citation type="submission" date="2015-11" db="EMBL/GenBank/DDBJ databases">
        <authorList>
            <person name="Varghese N."/>
        </authorList>
    </citation>
    <scope>NUCLEOTIDE SEQUENCE [LARGE SCALE GENOMIC DNA]</scope>
    <source>
        <strain evidence="3">DSM 45899</strain>
    </source>
</reference>
<evidence type="ECO:0000256" key="1">
    <source>
        <dbReference type="SAM" id="MobiDB-lite"/>
    </source>
</evidence>
<dbReference type="Proteomes" id="UP000198802">
    <property type="component" value="Unassembled WGS sequence"/>
</dbReference>
<feature type="compositionally biased region" description="Pro residues" evidence="1">
    <location>
        <begin position="58"/>
        <end position="68"/>
    </location>
</feature>
<gene>
    <name evidence="2" type="ORF">Ga0074812_11874</name>
</gene>
<evidence type="ECO:0000313" key="3">
    <source>
        <dbReference type="Proteomes" id="UP000198802"/>
    </source>
</evidence>
<feature type="compositionally biased region" description="Basic and acidic residues" evidence="1">
    <location>
        <begin position="92"/>
        <end position="106"/>
    </location>
</feature>
<dbReference type="EMBL" id="FAOZ01000018">
    <property type="protein sequence ID" value="CUU58302.1"/>
    <property type="molecule type" value="Genomic_DNA"/>
</dbReference>
<feature type="region of interest" description="Disordered" evidence="1">
    <location>
        <begin position="53"/>
        <end position="159"/>
    </location>
</feature>
<keyword evidence="3" id="KW-1185">Reference proteome</keyword>
<feature type="compositionally biased region" description="Basic and acidic residues" evidence="1">
    <location>
        <begin position="115"/>
        <end position="130"/>
    </location>
</feature>
<dbReference type="AlphaFoldDB" id="A0A0S4QT91"/>
<feature type="compositionally biased region" description="Basic and acidic residues" evidence="1">
    <location>
        <begin position="149"/>
        <end position="159"/>
    </location>
</feature>
<feature type="compositionally biased region" description="Polar residues" evidence="1">
    <location>
        <begin position="139"/>
        <end position="148"/>
    </location>
</feature>
<name>A0A0S4QT91_9ACTN</name>
<protein>
    <submittedName>
        <fullName evidence="2">Uncharacterized protein</fullName>
    </submittedName>
</protein>
<sequence length="272" mass="29425">MIVSGCGRTSTPLTILNSRGRRTRQTVTAGQQALVTAQTPAARIVSRLREHVGRAPSFGPPLPPPPPSKGRQAAALASTDAGRTGPGRLPRARPEDSGHWDDRDPQIFRTATSDYRCRRARPEDRGRQNDQDPQIFRSAATSGGVRSSEPTDPRLTPDLRVRSEDLGCCSNRNPRFLRTIKRLDAPLAPLARTAGVAARDVQCAATQAGCTKAAAAASPCETAAARALPVRTRHRPPHPPAHPTYRYWPVFATVSMERPASVPFVPVTSVRM</sequence>